<keyword evidence="3 8" id="KW-0349">Heme</keyword>
<dbReference type="GO" id="GO:0005506">
    <property type="term" value="F:iron ion binding"/>
    <property type="evidence" value="ECO:0007669"/>
    <property type="project" value="InterPro"/>
</dbReference>
<proteinExistence type="inferred from homology"/>
<protein>
    <submittedName>
        <fullName evidence="11">Alkane hydroxylase MAH1-like</fullName>
    </submittedName>
</protein>
<organism evidence="11 12">
    <name type="scientific">Gossypium australe</name>
    <dbReference type="NCBI Taxonomy" id="47621"/>
    <lineage>
        <taxon>Eukaryota</taxon>
        <taxon>Viridiplantae</taxon>
        <taxon>Streptophyta</taxon>
        <taxon>Embryophyta</taxon>
        <taxon>Tracheophyta</taxon>
        <taxon>Spermatophyta</taxon>
        <taxon>Magnoliopsida</taxon>
        <taxon>eudicotyledons</taxon>
        <taxon>Gunneridae</taxon>
        <taxon>Pentapetalae</taxon>
        <taxon>rosids</taxon>
        <taxon>malvids</taxon>
        <taxon>Malvales</taxon>
        <taxon>Malvaceae</taxon>
        <taxon>Malvoideae</taxon>
        <taxon>Gossypium</taxon>
    </lineage>
</organism>
<evidence type="ECO:0000313" key="12">
    <source>
        <dbReference type="Proteomes" id="UP000325315"/>
    </source>
</evidence>
<dbReference type="PROSITE" id="PS00086">
    <property type="entry name" value="CYTOCHROME_P450"/>
    <property type="match status" value="1"/>
</dbReference>
<comment type="caution">
    <text evidence="11">The sequence shown here is derived from an EMBL/GenBank/DDBJ whole genome shotgun (WGS) entry which is preliminary data.</text>
</comment>
<dbReference type="Pfam" id="PF00067">
    <property type="entry name" value="p450"/>
    <property type="match status" value="1"/>
</dbReference>
<reference evidence="12" key="1">
    <citation type="journal article" date="2019" name="Plant Biotechnol. J.">
        <title>Genome sequencing of the Australian wild diploid species Gossypium australe highlights disease resistance and delayed gland morphogenesis.</title>
        <authorList>
            <person name="Cai Y."/>
            <person name="Cai X."/>
            <person name="Wang Q."/>
            <person name="Wang P."/>
            <person name="Zhang Y."/>
            <person name="Cai C."/>
            <person name="Xu Y."/>
            <person name="Wang K."/>
            <person name="Zhou Z."/>
            <person name="Wang C."/>
            <person name="Geng S."/>
            <person name="Li B."/>
            <person name="Dong Q."/>
            <person name="Hou Y."/>
            <person name="Wang H."/>
            <person name="Ai P."/>
            <person name="Liu Z."/>
            <person name="Yi F."/>
            <person name="Sun M."/>
            <person name="An G."/>
            <person name="Cheng J."/>
            <person name="Zhang Y."/>
            <person name="Shi Q."/>
            <person name="Xie Y."/>
            <person name="Shi X."/>
            <person name="Chang Y."/>
            <person name="Huang F."/>
            <person name="Chen Y."/>
            <person name="Hong S."/>
            <person name="Mi L."/>
            <person name="Sun Q."/>
            <person name="Zhang L."/>
            <person name="Zhou B."/>
            <person name="Peng R."/>
            <person name="Zhang X."/>
            <person name="Liu F."/>
        </authorList>
    </citation>
    <scope>NUCLEOTIDE SEQUENCE [LARGE SCALE GENOMIC DNA]</scope>
    <source>
        <strain evidence="12">cv. PA1801</strain>
    </source>
</reference>
<evidence type="ECO:0000256" key="2">
    <source>
        <dbReference type="ARBA" id="ARBA00010617"/>
    </source>
</evidence>
<dbReference type="Gene3D" id="1.10.630.10">
    <property type="entry name" value="Cytochrome P450"/>
    <property type="match status" value="1"/>
</dbReference>
<evidence type="ECO:0000256" key="1">
    <source>
        <dbReference type="ARBA" id="ARBA00001971"/>
    </source>
</evidence>
<dbReference type="EMBL" id="SMMG02000012">
    <property type="protein sequence ID" value="KAA3455944.1"/>
    <property type="molecule type" value="Genomic_DNA"/>
</dbReference>
<evidence type="ECO:0000256" key="10">
    <source>
        <dbReference type="SAM" id="Phobius"/>
    </source>
</evidence>
<dbReference type="CDD" id="cd11064">
    <property type="entry name" value="CYP86A"/>
    <property type="match status" value="1"/>
</dbReference>
<sequence length="471" mass="54380">MAFQSFLQVFFLALISFLFLYRLMRYKNGCSKSSAGIVELLLNIHWVYGWCTEILESCKGTFVWEGPWFAKMNLVATCDPVNAHYVMSSSFDNFPKGPEYKQMFDILGDRIFNSDMDLWKNQRIAAQGFMRYHLFHQFLLRTIRDKVEMGLIPIIDHAAKHGLVINLEDIFQRFTFDSACILVTDYDPSCLSLELPQVLFSKAVDDVEQAIFYRHLQKWLNIGQEGKYKKAWKVLDDVLAEYVCQKRKEANKPNQELESVDGVDLLTSYITEKESTGLKCDDKFLRDTALNMIIAAKDTTSTALTWFTWLVSKHPIVEKKIINLVYLHGALCEALRLYPPVPFNHKEPVKPDMLPSGHPVHPKTKVLFSVYSMGRMESIWGEDCYEFKPERWINERGEIKHEPSYKFLSFGAGPRMCLGKETSFIQIKVVASALIYNYCIHVMEETPVVPAVSVVLHTENGLMTRISKRRE</sequence>
<comment type="similarity">
    <text evidence="2 9">Belongs to the cytochrome P450 family.</text>
</comment>
<dbReference type="InterPro" id="IPR017972">
    <property type="entry name" value="Cyt_P450_CS"/>
</dbReference>
<dbReference type="PRINTS" id="PR00385">
    <property type="entry name" value="P450"/>
</dbReference>
<dbReference type="AlphaFoldDB" id="A0A5B6UHB3"/>
<keyword evidence="6 8" id="KW-0408">Iron</keyword>
<evidence type="ECO:0000256" key="4">
    <source>
        <dbReference type="ARBA" id="ARBA00022723"/>
    </source>
</evidence>
<dbReference type="OrthoDB" id="1470350at2759"/>
<evidence type="ECO:0000256" key="8">
    <source>
        <dbReference type="PIRSR" id="PIRSR602401-1"/>
    </source>
</evidence>
<gene>
    <name evidence="11" type="ORF">EPI10_018912</name>
</gene>
<dbReference type="Proteomes" id="UP000325315">
    <property type="component" value="Unassembled WGS sequence"/>
</dbReference>
<dbReference type="PANTHER" id="PTHR24296">
    <property type="entry name" value="CYTOCHROME P450"/>
    <property type="match status" value="1"/>
</dbReference>
<accession>A0A5B6UHB3</accession>
<dbReference type="GO" id="GO:0004497">
    <property type="term" value="F:monooxygenase activity"/>
    <property type="evidence" value="ECO:0007669"/>
    <property type="project" value="UniProtKB-KW"/>
</dbReference>
<evidence type="ECO:0000256" key="9">
    <source>
        <dbReference type="RuleBase" id="RU000461"/>
    </source>
</evidence>
<keyword evidence="7 9" id="KW-0503">Monooxygenase</keyword>
<dbReference type="GO" id="GO:0016705">
    <property type="term" value="F:oxidoreductase activity, acting on paired donors, with incorporation or reduction of molecular oxygen"/>
    <property type="evidence" value="ECO:0007669"/>
    <property type="project" value="InterPro"/>
</dbReference>
<keyword evidence="4 8" id="KW-0479">Metal-binding</keyword>
<dbReference type="InterPro" id="IPR036396">
    <property type="entry name" value="Cyt_P450_sf"/>
</dbReference>
<feature type="transmembrane region" description="Helical" evidence="10">
    <location>
        <begin position="6"/>
        <end position="24"/>
    </location>
</feature>
<keyword evidence="10" id="KW-1133">Transmembrane helix</keyword>
<evidence type="ECO:0000313" key="11">
    <source>
        <dbReference type="EMBL" id="KAA3455944.1"/>
    </source>
</evidence>
<evidence type="ECO:0000256" key="7">
    <source>
        <dbReference type="ARBA" id="ARBA00023033"/>
    </source>
</evidence>
<dbReference type="InterPro" id="IPR002401">
    <property type="entry name" value="Cyt_P450_E_grp-I"/>
</dbReference>
<keyword evidence="10" id="KW-0812">Transmembrane</keyword>
<evidence type="ECO:0000256" key="5">
    <source>
        <dbReference type="ARBA" id="ARBA00023002"/>
    </source>
</evidence>
<dbReference type="PRINTS" id="PR00463">
    <property type="entry name" value="EP450I"/>
</dbReference>
<dbReference type="InterPro" id="IPR001128">
    <property type="entry name" value="Cyt_P450"/>
</dbReference>
<dbReference type="GO" id="GO:0006629">
    <property type="term" value="P:lipid metabolic process"/>
    <property type="evidence" value="ECO:0007669"/>
    <property type="project" value="UniProtKB-ARBA"/>
</dbReference>
<dbReference type="GO" id="GO:0020037">
    <property type="term" value="F:heme binding"/>
    <property type="evidence" value="ECO:0007669"/>
    <property type="project" value="InterPro"/>
</dbReference>
<dbReference type="SUPFAM" id="SSF48264">
    <property type="entry name" value="Cytochrome P450"/>
    <property type="match status" value="1"/>
</dbReference>
<keyword evidence="5 9" id="KW-0560">Oxidoreductase</keyword>
<comment type="cofactor">
    <cofactor evidence="1 8">
        <name>heme</name>
        <dbReference type="ChEBI" id="CHEBI:30413"/>
    </cofactor>
</comment>
<evidence type="ECO:0000256" key="3">
    <source>
        <dbReference type="ARBA" id="ARBA00022617"/>
    </source>
</evidence>
<feature type="binding site" description="axial binding residue" evidence="8">
    <location>
        <position position="417"/>
    </location>
    <ligand>
        <name>heme</name>
        <dbReference type="ChEBI" id="CHEBI:30413"/>
    </ligand>
    <ligandPart>
        <name>Fe</name>
        <dbReference type="ChEBI" id="CHEBI:18248"/>
    </ligandPart>
</feature>
<evidence type="ECO:0000256" key="6">
    <source>
        <dbReference type="ARBA" id="ARBA00023004"/>
    </source>
</evidence>
<keyword evidence="12" id="KW-1185">Reference proteome</keyword>
<name>A0A5B6UHB3_9ROSI</name>
<keyword evidence="10" id="KW-0472">Membrane</keyword>